<feature type="binding site" evidence="5">
    <location>
        <position position="224"/>
    </location>
    <ligand>
        <name>Fe cation</name>
        <dbReference type="ChEBI" id="CHEBI:24875"/>
        <note>catalytic</note>
    </ligand>
</feature>
<dbReference type="GO" id="GO:0050054">
    <property type="term" value="F:lignostilbene alpha beta-dioxygenase activity"/>
    <property type="evidence" value="ECO:0007669"/>
    <property type="project" value="UniProtKB-EC"/>
</dbReference>
<reference evidence="6" key="1">
    <citation type="submission" date="2013-12" db="EMBL/GenBank/DDBJ databases">
        <authorList>
            <person name="Linke B."/>
        </authorList>
    </citation>
    <scope>NUCLEOTIDE SEQUENCE [LARGE SCALE GENOMIC DNA]</scope>
    <source>
        <strain evidence="6">CRIB-18</strain>
    </source>
</reference>
<dbReference type="EMBL" id="CCEJ010000008">
    <property type="protein sequence ID" value="CDR34559.1"/>
    <property type="molecule type" value="Genomic_DNA"/>
</dbReference>
<name>A0A090E1B9_9BACT</name>
<organism evidence="6 7">
    <name type="scientific">Candidatus Criblamydia sequanensis CRIB-18</name>
    <dbReference type="NCBI Taxonomy" id="1437425"/>
    <lineage>
        <taxon>Bacteria</taxon>
        <taxon>Pseudomonadati</taxon>
        <taxon>Chlamydiota</taxon>
        <taxon>Chlamydiia</taxon>
        <taxon>Parachlamydiales</taxon>
        <taxon>Candidatus Criblamydiaceae</taxon>
        <taxon>Candidatus Criblamydia</taxon>
    </lineage>
</organism>
<feature type="binding site" evidence="5">
    <location>
        <position position="174"/>
    </location>
    <ligand>
        <name>Fe cation</name>
        <dbReference type="ChEBI" id="CHEBI:24875"/>
        <note>catalytic</note>
    </ligand>
</feature>
<evidence type="ECO:0000256" key="2">
    <source>
        <dbReference type="ARBA" id="ARBA00022723"/>
    </source>
</evidence>
<dbReference type="GO" id="GO:0046872">
    <property type="term" value="F:metal ion binding"/>
    <property type="evidence" value="ECO:0007669"/>
    <property type="project" value="UniProtKB-KW"/>
</dbReference>
<dbReference type="eggNOG" id="COG3670">
    <property type="taxonomic scope" value="Bacteria"/>
</dbReference>
<dbReference type="GO" id="GO:0010436">
    <property type="term" value="F:carotenoid dioxygenase activity"/>
    <property type="evidence" value="ECO:0007669"/>
    <property type="project" value="TreeGrafter"/>
</dbReference>
<proteinExistence type="inferred from homology"/>
<feature type="binding site" evidence="5">
    <location>
        <position position="465"/>
    </location>
    <ligand>
        <name>Fe cation</name>
        <dbReference type="ChEBI" id="CHEBI:24875"/>
        <note>catalytic</note>
    </ligand>
</feature>
<gene>
    <name evidence="6" type="ORF">CSEC_1748</name>
</gene>
<comment type="cofactor">
    <cofactor evidence="5">
        <name>Fe(2+)</name>
        <dbReference type="ChEBI" id="CHEBI:29033"/>
    </cofactor>
    <text evidence="5">Binds 1 Fe(2+) ion per subunit.</text>
</comment>
<comment type="caution">
    <text evidence="6">The sequence shown here is derived from an EMBL/GenBank/DDBJ whole genome shotgun (WGS) entry which is preliminary data.</text>
</comment>
<protein>
    <submittedName>
        <fullName evidence="6">Lignostilbene-alpha,beta-dioxygenase</fullName>
        <ecNumber evidence="6">1.13.11.43</ecNumber>
    </submittedName>
</protein>
<evidence type="ECO:0000256" key="4">
    <source>
        <dbReference type="ARBA" id="ARBA00023004"/>
    </source>
</evidence>
<evidence type="ECO:0000256" key="1">
    <source>
        <dbReference type="ARBA" id="ARBA00006787"/>
    </source>
</evidence>
<dbReference type="Proteomes" id="UP000031552">
    <property type="component" value="Unassembled WGS sequence"/>
</dbReference>
<accession>A0A090E1B9</accession>
<dbReference type="RefSeq" id="WP_053331945.1">
    <property type="nucleotide sequence ID" value="NZ_CCEJ010000008.1"/>
</dbReference>
<evidence type="ECO:0000256" key="5">
    <source>
        <dbReference type="PIRSR" id="PIRSR604294-1"/>
    </source>
</evidence>
<feature type="binding site" evidence="5">
    <location>
        <position position="291"/>
    </location>
    <ligand>
        <name>Fe cation</name>
        <dbReference type="ChEBI" id="CHEBI:24875"/>
        <note>catalytic</note>
    </ligand>
</feature>
<evidence type="ECO:0000256" key="3">
    <source>
        <dbReference type="ARBA" id="ARBA00023002"/>
    </source>
</evidence>
<dbReference type="AlphaFoldDB" id="A0A090E1B9"/>
<dbReference type="PANTHER" id="PTHR10543">
    <property type="entry name" value="BETA-CAROTENE DIOXYGENASE"/>
    <property type="match status" value="1"/>
</dbReference>
<reference evidence="6" key="2">
    <citation type="submission" date="2014-09" db="EMBL/GenBank/DDBJ databases">
        <title>Criblamydia sequanensis harbors a mega-plasmid encoding arsenite resistance.</title>
        <authorList>
            <person name="Bertelli C."/>
            <person name="Goesmann A."/>
            <person name="Greub G."/>
        </authorList>
    </citation>
    <scope>NUCLEOTIDE SEQUENCE [LARGE SCALE GENOMIC DNA]</scope>
    <source>
        <strain evidence="6">CRIB-18</strain>
    </source>
</reference>
<keyword evidence="4 5" id="KW-0408">Iron</keyword>
<dbReference type="InterPro" id="IPR004294">
    <property type="entry name" value="Carotenoid_Oase"/>
</dbReference>
<keyword evidence="3 6" id="KW-0560">Oxidoreductase</keyword>
<dbReference type="EC" id="1.13.11.43" evidence="6"/>
<dbReference type="GO" id="GO:0016121">
    <property type="term" value="P:carotene catabolic process"/>
    <property type="evidence" value="ECO:0007669"/>
    <property type="project" value="TreeGrafter"/>
</dbReference>
<dbReference type="Pfam" id="PF03055">
    <property type="entry name" value="RPE65"/>
    <property type="match status" value="1"/>
</dbReference>
<dbReference type="PANTHER" id="PTHR10543:SF24">
    <property type="entry name" value="CAROTENOID ISOMEROOXYGENASE"/>
    <property type="match status" value="1"/>
</dbReference>
<comment type="similarity">
    <text evidence="1">Belongs to the carotenoid oxygenase family.</text>
</comment>
<evidence type="ECO:0000313" key="7">
    <source>
        <dbReference type="Proteomes" id="UP000031552"/>
    </source>
</evidence>
<sequence length="469" mass="53766">MSNFFINGNEVFVELETEVSNVPLELKGTLPEWLQGSLIRNGPIDVAVNGKPLNHWFDGLAMLHAFNIENKRIGYSNRFLRTAAYNQVFEKGSIDYLGFASDPCHSLFQKFKTFFSETPVLHNANINVAKIADSYIALTEIPLPVKFDVKTLETLGVFNYEDHLPKDKCWESAHPHFNPVSKEVINYLIEYGLKSYYTVYQIDPLSSERQILSKTLVKSPSYMHSFSITENYIVLAEYPFLVKPLEFLISSVPFIRNFEWKEKLGTNFLVISRKTGAIKGEYKGDSFFAFHHANARETELGLSLDIVTYKDASIIDELSDYGNFKPITNLPKLERFHISFNSPHIEKETLLDFAVEFPRINEAWDGKDNQFLYLIDPKDWEEEGAAIYKFDLKSKKLSEWKEKGCFPGEALFVANPKGEKEDEGVVLSVIFDKRDHSSFLLVLEAETFKEIARAETPHFIPTGLHGQFF</sequence>
<dbReference type="STRING" id="1437425.CSEC_1748"/>
<evidence type="ECO:0000313" key="6">
    <source>
        <dbReference type="EMBL" id="CDR34559.1"/>
    </source>
</evidence>
<keyword evidence="7" id="KW-1185">Reference proteome</keyword>
<keyword evidence="2 5" id="KW-0479">Metal-binding</keyword>